<gene>
    <name evidence="3" type="ORF">METZ01_LOCUS257936</name>
</gene>
<evidence type="ECO:0000256" key="1">
    <source>
        <dbReference type="SAM" id="MobiDB-lite"/>
    </source>
</evidence>
<feature type="compositionally biased region" description="Polar residues" evidence="1">
    <location>
        <begin position="109"/>
        <end position="123"/>
    </location>
</feature>
<sequence>MDQTTQREGLYTRCTEIRCSKKRLNLKIVLAVSGLLLGLSHGVWAQQKMHKTEAIYVGNRVVNACESLPVFSRPEIKVGSSNRPARYLSFGEVVTVQTREKMYEVADTHPSSKYSQCKSKTGGSSRGSDEGGCEGNKNMYQRYEWIGISGGGYAPANCLVHEVLFEQQKSKRIASDSITLQGAGGKAKKKSQDVTQNCAAATGGVVTLQGAGGKAKKKAQGQTCDGDFDDYLKALPELNIFSDEMEAFLREGKLGDFAG</sequence>
<evidence type="ECO:0000256" key="2">
    <source>
        <dbReference type="SAM" id="Phobius"/>
    </source>
</evidence>
<evidence type="ECO:0000313" key="3">
    <source>
        <dbReference type="EMBL" id="SVC05082.1"/>
    </source>
</evidence>
<accession>A0A382J0Y2</accession>
<organism evidence="3">
    <name type="scientific">marine metagenome</name>
    <dbReference type="NCBI Taxonomy" id="408172"/>
    <lineage>
        <taxon>unclassified sequences</taxon>
        <taxon>metagenomes</taxon>
        <taxon>ecological metagenomes</taxon>
    </lineage>
</organism>
<protein>
    <submittedName>
        <fullName evidence="3">Uncharacterized protein</fullName>
    </submittedName>
</protein>
<keyword evidence="2" id="KW-1133">Transmembrane helix</keyword>
<keyword evidence="2" id="KW-0472">Membrane</keyword>
<dbReference type="EMBL" id="UINC01070718">
    <property type="protein sequence ID" value="SVC05082.1"/>
    <property type="molecule type" value="Genomic_DNA"/>
</dbReference>
<feature type="region of interest" description="Disordered" evidence="1">
    <location>
        <begin position="105"/>
        <end position="133"/>
    </location>
</feature>
<feature type="transmembrane region" description="Helical" evidence="2">
    <location>
        <begin position="24"/>
        <end position="44"/>
    </location>
</feature>
<proteinExistence type="predicted"/>
<name>A0A382J0Y2_9ZZZZ</name>
<reference evidence="3" key="1">
    <citation type="submission" date="2018-05" db="EMBL/GenBank/DDBJ databases">
        <authorList>
            <person name="Lanie J.A."/>
            <person name="Ng W.-L."/>
            <person name="Kazmierczak K.M."/>
            <person name="Andrzejewski T.M."/>
            <person name="Davidsen T.M."/>
            <person name="Wayne K.J."/>
            <person name="Tettelin H."/>
            <person name="Glass J.I."/>
            <person name="Rusch D."/>
            <person name="Podicherti R."/>
            <person name="Tsui H.-C.T."/>
            <person name="Winkler M.E."/>
        </authorList>
    </citation>
    <scope>NUCLEOTIDE SEQUENCE</scope>
</reference>
<dbReference type="AlphaFoldDB" id="A0A382J0Y2"/>
<keyword evidence="2" id="KW-0812">Transmembrane</keyword>